<sequence length="65" mass="7654">MNENLLTKEELAVRLNLSVYEVEQLRKTKNMPYTKIGRVYRYDLEIVSKFIKTLSSTNEKKKSGN</sequence>
<evidence type="ECO:0000313" key="2">
    <source>
        <dbReference type="EMBL" id="QKF77308.1"/>
    </source>
</evidence>
<dbReference type="AlphaFoldDB" id="A0AAE7BEY9"/>
<evidence type="ECO:0000259" key="1">
    <source>
        <dbReference type="Pfam" id="PF12728"/>
    </source>
</evidence>
<proteinExistence type="predicted"/>
<feature type="domain" description="Helix-turn-helix" evidence="1">
    <location>
        <begin position="5"/>
        <end position="52"/>
    </location>
</feature>
<gene>
    <name evidence="2" type="ORF">ADFLV_1276</name>
    <name evidence="3" type="ORF">ADFLV_1830</name>
</gene>
<reference evidence="3 4" key="1">
    <citation type="submission" date="2020-05" db="EMBL/GenBank/DDBJ databases">
        <title>Complete genome sequencing of Campylobacter and Arcobacter type strains.</title>
        <authorList>
            <person name="Miller W.G."/>
            <person name="Yee E."/>
        </authorList>
    </citation>
    <scope>NUCLEOTIDE SEQUENCE [LARGE SCALE GENOMIC DNA]</scope>
    <source>
        <strain evidence="3 4">LMG 25694</strain>
    </source>
</reference>
<keyword evidence="4" id="KW-1185">Reference proteome</keyword>
<name>A0AAE7BEY9_9BACT</name>
<organism evidence="3 4">
    <name type="scientific">Arcobacter defluvii</name>
    <dbReference type="NCBI Taxonomy" id="873191"/>
    <lineage>
        <taxon>Bacteria</taxon>
        <taxon>Pseudomonadati</taxon>
        <taxon>Campylobacterota</taxon>
        <taxon>Epsilonproteobacteria</taxon>
        <taxon>Campylobacterales</taxon>
        <taxon>Arcobacteraceae</taxon>
        <taxon>Arcobacter</taxon>
    </lineage>
</organism>
<evidence type="ECO:0000313" key="3">
    <source>
        <dbReference type="EMBL" id="QKF77848.1"/>
    </source>
</evidence>
<protein>
    <submittedName>
        <fullName evidence="3">DNA-binding protein</fullName>
    </submittedName>
</protein>
<dbReference type="Proteomes" id="UP000503313">
    <property type="component" value="Chromosome"/>
</dbReference>
<dbReference type="EMBL" id="CP053835">
    <property type="protein sequence ID" value="QKF77308.1"/>
    <property type="molecule type" value="Genomic_DNA"/>
</dbReference>
<dbReference type="KEGG" id="adz:ADFLV_1276"/>
<dbReference type="InterPro" id="IPR041657">
    <property type="entry name" value="HTH_17"/>
</dbReference>
<dbReference type="Pfam" id="PF12728">
    <property type="entry name" value="HTH_17"/>
    <property type="match status" value="1"/>
</dbReference>
<dbReference type="KEGG" id="adz:ADFLV_1830"/>
<dbReference type="GO" id="GO:0003677">
    <property type="term" value="F:DNA binding"/>
    <property type="evidence" value="ECO:0007669"/>
    <property type="project" value="UniProtKB-KW"/>
</dbReference>
<evidence type="ECO:0000313" key="4">
    <source>
        <dbReference type="Proteomes" id="UP000503313"/>
    </source>
</evidence>
<dbReference type="EMBL" id="CP053835">
    <property type="protein sequence ID" value="QKF77848.1"/>
    <property type="molecule type" value="Genomic_DNA"/>
</dbReference>
<keyword evidence="3" id="KW-0238">DNA-binding</keyword>
<dbReference type="RefSeq" id="WP_129012100.1">
    <property type="nucleotide sequence ID" value="NZ_CP053835.1"/>
</dbReference>
<accession>A0AAE7BEY9</accession>